<feature type="compositionally biased region" description="Basic and acidic residues" evidence="1">
    <location>
        <begin position="50"/>
        <end position="60"/>
    </location>
</feature>
<dbReference type="AlphaFoldDB" id="A0A9J6E6M8"/>
<dbReference type="Gene3D" id="3.30.420.10">
    <property type="entry name" value="Ribonuclease H-like superfamily/Ribonuclease H"/>
    <property type="match status" value="1"/>
</dbReference>
<feature type="region of interest" description="Disordered" evidence="1">
    <location>
        <begin position="45"/>
        <end position="93"/>
    </location>
</feature>
<protein>
    <recommendedName>
        <fullName evidence="2">Tc1-like transposase DDE domain-containing protein</fullName>
    </recommendedName>
</protein>
<dbReference type="Pfam" id="PF13358">
    <property type="entry name" value="DDE_3"/>
    <property type="match status" value="1"/>
</dbReference>
<dbReference type="EMBL" id="JABSTU010000005">
    <property type="protein sequence ID" value="KAH8029966.1"/>
    <property type="molecule type" value="Genomic_DNA"/>
</dbReference>
<reference evidence="3" key="1">
    <citation type="journal article" date="2020" name="Cell">
        <title>Large-Scale Comparative Analyses of Tick Genomes Elucidate Their Genetic Diversity and Vector Capacities.</title>
        <authorList>
            <consortium name="Tick Genome and Microbiome Consortium (TIGMIC)"/>
            <person name="Jia N."/>
            <person name="Wang J."/>
            <person name="Shi W."/>
            <person name="Du L."/>
            <person name="Sun Y."/>
            <person name="Zhan W."/>
            <person name="Jiang J.F."/>
            <person name="Wang Q."/>
            <person name="Zhang B."/>
            <person name="Ji P."/>
            <person name="Bell-Sakyi L."/>
            <person name="Cui X.M."/>
            <person name="Yuan T.T."/>
            <person name="Jiang B.G."/>
            <person name="Yang W.F."/>
            <person name="Lam T.T."/>
            <person name="Chang Q.C."/>
            <person name="Ding S.J."/>
            <person name="Wang X.J."/>
            <person name="Zhu J.G."/>
            <person name="Ruan X.D."/>
            <person name="Zhao L."/>
            <person name="Wei J.T."/>
            <person name="Ye R.Z."/>
            <person name="Que T.C."/>
            <person name="Du C.H."/>
            <person name="Zhou Y.H."/>
            <person name="Cheng J.X."/>
            <person name="Dai P.F."/>
            <person name="Guo W.B."/>
            <person name="Han X.H."/>
            <person name="Huang E.J."/>
            <person name="Li L.F."/>
            <person name="Wei W."/>
            <person name="Gao Y.C."/>
            <person name="Liu J.Z."/>
            <person name="Shao H.Z."/>
            <person name="Wang X."/>
            <person name="Wang C.C."/>
            <person name="Yang T.C."/>
            <person name="Huo Q.B."/>
            <person name="Li W."/>
            <person name="Chen H.Y."/>
            <person name="Chen S.E."/>
            <person name="Zhou L.G."/>
            <person name="Ni X.B."/>
            <person name="Tian J.H."/>
            <person name="Sheng Y."/>
            <person name="Liu T."/>
            <person name="Pan Y.S."/>
            <person name="Xia L.Y."/>
            <person name="Li J."/>
            <person name="Zhao F."/>
            <person name="Cao W.C."/>
        </authorList>
    </citation>
    <scope>NUCLEOTIDE SEQUENCE</scope>
    <source>
        <strain evidence="3">Rmic-2018</strain>
    </source>
</reference>
<dbReference type="InterPro" id="IPR036397">
    <property type="entry name" value="RNaseH_sf"/>
</dbReference>
<dbReference type="PANTHER" id="PTHR23022:SF134">
    <property type="entry name" value="TRANSPOSABLE ELEMENT TC1 TRANSPOSASE"/>
    <property type="match status" value="1"/>
</dbReference>
<gene>
    <name evidence="3" type="ORF">HPB51_006172</name>
</gene>
<dbReference type="VEuPathDB" id="VectorBase:LOC119163115"/>
<dbReference type="InterPro" id="IPR038717">
    <property type="entry name" value="Tc1-like_DDE_dom"/>
</dbReference>
<dbReference type="InterPro" id="IPR052338">
    <property type="entry name" value="Transposase_5"/>
</dbReference>
<keyword evidence="4" id="KW-1185">Reference proteome</keyword>
<dbReference type="Proteomes" id="UP000821866">
    <property type="component" value="Chromosome 3"/>
</dbReference>
<dbReference type="VEuPathDB" id="VectorBase:LOC119163114"/>
<comment type="caution">
    <text evidence="3">The sequence shown here is derived from an EMBL/GenBank/DDBJ whole genome shotgun (WGS) entry which is preliminary data.</text>
</comment>
<sequence length="516" mass="58282">MACLLWCLDQPQGHTAISTSTFYSVLKERPKRFVHANLLDAIDPNESDFSADKKSDEKVSGDSSDEGDAIQTEVKEAEEEVATSTDAPSVDRTPRNMKRRYTWVKKDFDIEAGSFENNFPLPPAEPLSAVEYFDVFVSRSMLKAVVDESNKYYFQKHGTTLNLTVEKLTPVLGMFFRMGLVNMHRELGIQVSETTAKRHSAEAGLRMRVACHKPLLQKPNHAKWLQFARDHEPWTTSDWEKVVFTGDTSFTTRWNLRQEAWRPENSRYSPKYPLEVAASDRSAVFVWGLVTKEGLGPLVLIKDTYTSECYCSILDDVMVPYLSEGPFPEGDYILQQNNSPVHRSRKVTTFLENRGINILSWPPQSPDLNIIESVWDLMKTALQSRSLHGVSADDLWEAINEEWERLRSDRSLTADLYNSLPSIMAAVVTANEEATRLPRMVTRIGYPPSFDGNSSSALRGYARGGQPPPTFLGGAAEPRLQMAPPNTQSETQIRIVELTERVAEYAAQLTDSNWVE</sequence>
<evidence type="ECO:0000313" key="3">
    <source>
        <dbReference type="EMBL" id="KAH8029966.1"/>
    </source>
</evidence>
<dbReference type="PANTHER" id="PTHR23022">
    <property type="entry name" value="TRANSPOSABLE ELEMENT-RELATED"/>
    <property type="match status" value="1"/>
</dbReference>
<proteinExistence type="predicted"/>
<accession>A0A9J6E6M8</accession>
<name>A0A9J6E6M8_RHIMP</name>
<reference evidence="3" key="2">
    <citation type="submission" date="2021-09" db="EMBL/GenBank/DDBJ databases">
        <authorList>
            <person name="Jia N."/>
            <person name="Wang J."/>
            <person name="Shi W."/>
            <person name="Du L."/>
            <person name="Sun Y."/>
            <person name="Zhan W."/>
            <person name="Jiang J."/>
            <person name="Wang Q."/>
            <person name="Zhang B."/>
            <person name="Ji P."/>
            <person name="Sakyi L.B."/>
            <person name="Cui X."/>
            <person name="Yuan T."/>
            <person name="Jiang B."/>
            <person name="Yang W."/>
            <person name="Lam T.T.-Y."/>
            <person name="Chang Q."/>
            <person name="Ding S."/>
            <person name="Wang X."/>
            <person name="Zhu J."/>
            <person name="Ruan X."/>
            <person name="Zhao L."/>
            <person name="Wei J."/>
            <person name="Que T."/>
            <person name="Du C."/>
            <person name="Cheng J."/>
            <person name="Dai P."/>
            <person name="Han X."/>
            <person name="Huang E."/>
            <person name="Gao Y."/>
            <person name="Liu J."/>
            <person name="Shao H."/>
            <person name="Ye R."/>
            <person name="Li L."/>
            <person name="Wei W."/>
            <person name="Wang X."/>
            <person name="Wang C."/>
            <person name="Huo Q."/>
            <person name="Li W."/>
            <person name="Guo W."/>
            <person name="Chen H."/>
            <person name="Chen S."/>
            <person name="Zhou L."/>
            <person name="Zhou L."/>
            <person name="Ni X."/>
            <person name="Tian J."/>
            <person name="Zhou Y."/>
            <person name="Sheng Y."/>
            <person name="Liu T."/>
            <person name="Pan Y."/>
            <person name="Xia L."/>
            <person name="Li J."/>
            <person name="Zhao F."/>
            <person name="Cao W."/>
        </authorList>
    </citation>
    <scope>NUCLEOTIDE SEQUENCE</scope>
    <source>
        <strain evidence="3">Rmic-2018</strain>
        <tissue evidence="3">Larvae</tissue>
    </source>
</reference>
<organism evidence="3 4">
    <name type="scientific">Rhipicephalus microplus</name>
    <name type="common">Cattle tick</name>
    <name type="synonym">Boophilus microplus</name>
    <dbReference type="NCBI Taxonomy" id="6941"/>
    <lineage>
        <taxon>Eukaryota</taxon>
        <taxon>Metazoa</taxon>
        <taxon>Ecdysozoa</taxon>
        <taxon>Arthropoda</taxon>
        <taxon>Chelicerata</taxon>
        <taxon>Arachnida</taxon>
        <taxon>Acari</taxon>
        <taxon>Parasitiformes</taxon>
        <taxon>Ixodida</taxon>
        <taxon>Ixodoidea</taxon>
        <taxon>Ixodidae</taxon>
        <taxon>Rhipicephalinae</taxon>
        <taxon>Rhipicephalus</taxon>
        <taxon>Boophilus</taxon>
    </lineage>
</organism>
<evidence type="ECO:0000313" key="4">
    <source>
        <dbReference type="Proteomes" id="UP000821866"/>
    </source>
</evidence>
<evidence type="ECO:0000256" key="1">
    <source>
        <dbReference type="SAM" id="MobiDB-lite"/>
    </source>
</evidence>
<dbReference type="GO" id="GO:0003676">
    <property type="term" value="F:nucleic acid binding"/>
    <property type="evidence" value="ECO:0007669"/>
    <property type="project" value="InterPro"/>
</dbReference>
<evidence type="ECO:0000259" key="2">
    <source>
        <dbReference type="Pfam" id="PF13358"/>
    </source>
</evidence>
<feature type="domain" description="Tc1-like transposase DDE" evidence="2">
    <location>
        <begin position="247"/>
        <end position="386"/>
    </location>
</feature>